<dbReference type="Proteomes" id="UP001144471">
    <property type="component" value="Unassembled WGS sequence"/>
</dbReference>
<sequence length="79" mass="9287">MKKVLLMAMMVVGAVSFGRDFDYNEKRDIVDVNRAQVERLSRYTDTDWSSDKAEIEANFTRYADFHRELDTMDRGESDK</sequence>
<gene>
    <name evidence="1" type="ORF">PM10SUCC1_04570</name>
</gene>
<organism evidence="1 2">
    <name type="scientific">Propionigenium maris DSM 9537</name>
    <dbReference type="NCBI Taxonomy" id="1123000"/>
    <lineage>
        <taxon>Bacteria</taxon>
        <taxon>Fusobacteriati</taxon>
        <taxon>Fusobacteriota</taxon>
        <taxon>Fusobacteriia</taxon>
        <taxon>Fusobacteriales</taxon>
        <taxon>Fusobacteriaceae</taxon>
        <taxon>Propionigenium</taxon>
    </lineage>
</organism>
<comment type="caution">
    <text evidence="1">The sequence shown here is derived from an EMBL/GenBank/DDBJ whole genome shotgun (WGS) entry which is preliminary data.</text>
</comment>
<protein>
    <submittedName>
        <fullName evidence="1">Uncharacterized protein</fullName>
    </submittedName>
</protein>
<name>A0A9W6GJT3_9FUSO</name>
<accession>A0A9W6GJT3</accession>
<keyword evidence="2" id="KW-1185">Reference proteome</keyword>
<dbReference type="EMBL" id="BSDY01000002">
    <property type="protein sequence ID" value="GLI54942.1"/>
    <property type="molecule type" value="Genomic_DNA"/>
</dbReference>
<reference evidence="1" key="1">
    <citation type="submission" date="2022-12" db="EMBL/GenBank/DDBJ databases">
        <title>Reference genome sequencing for broad-spectrum identification of bacterial and archaeal isolates by mass spectrometry.</title>
        <authorList>
            <person name="Sekiguchi Y."/>
            <person name="Tourlousse D.M."/>
        </authorList>
    </citation>
    <scope>NUCLEOTIDE SEQUENCE</scope>
    <source>
        <strain evidence="1">10succ1</strain>
    </source>
</reference>
<evidence type="ECO:0000313" key="1">
    <source>
        <dbReference type="EMBL" id="GLI54942.1"/>
    </source>
</evidence>
<evidence type="ECO:0000313" key="2">
    <source>
        <dbReference type="Proteomes" id="UP001144471"/>
    </source>
</evidence>
<dbReference type="AlphaFoldDB" id="A0A9W6GJT3"/>
<dbReference type="RefSeq" id="WP_281833151.1">
    <property type="nucleotide sequence ID" value="NZ_BSDY01000002.1"/>
</dbReference>
<proteinExistence type="predicted"/>